<dbReference type="AlphaFoldDB" id="A0A0C3F7F2"/>
<evidence type="ECO:0000313" key="1">
    <source>
        <dbReference type="EMBL" id="KIM75771.1"/>
    </source>
</evidence>
<dbReference type="InParanoid" id="A0A0C3F7F2"/>
<dbReference type="HOGENOM" id="CLU_2446724_0_0_1"/>
<dbReference type="Proteomes" id="UP000054166">
    <property type="component" value="Unassembled WGS sequence"/>
</dbReference>
<proteinExistence type="predicted"/>
<gene>
    <name evidence="1" type="ORF">PILCRDRAFT_826930</name>
</gene>
<protein>
    <submittedName>
        <fullName evidence="1">Uncharacterized protein</fullName>
    </submittedName>
</protein>
<reference evidence="2" key="2">
    <citation type="submission" date="2015-01" db="EMBL/GenBank/DDBJ databases">
        <title>Evolutionary Origins and Diversification of the Mycorrhizal Mutualists.</title>
        <authorList>
            <consortium name="DOE Joint Genome Institute"/>
            <consortium name="Mycorrhizal Genomics Consortium"/>
            <person name="Kohler A."/>
            <person name="Kuo A."/>
            <person name="Nagy L.G."/>
            <person name="Floudas D."/>
            <person name="Copeland A."/>
            <person name="Barry K.W."/>
            <person name="Cichocki N."/>
            <person name="Veneault-Fourrey C."/>
            <person name="LaButti K."/>
            <person name="Lindquist E.A."/>
            <person name="Lipzen A."/>
            <person name="Lundell T."/>
            <person name="Morin E."/>
            <person name="Murat C."/>
            <person name="Riley R."/>
            <person name="Ohm R."/>
            <person name="Sun H."/>
            <person name="Tunlid A."/>
            <person name="Henrissat B."/>
            <person name="Grigoriev I.V."/>
            <person name="Hibbett D.S."/>
            <person name="Martin F."/>
        </authorList>
    </citation>
    <scope>NUCLEOTIDE SEQUENCE [LARGE SCALE GENOMIC DNA]</scope>
    <source>
        <strain evidence="2">F 1598</strain>
    </source>
</reference>
<organism evidence="1 2">
    <name type="scientific">Piloderma croceum (strain F 1598)</name>
    <dbReference type="NCBI Taxonomy" id="765440"/>
    <lineage>
        <taxon>Eukaryota</taxon>
        <taxon>Fungi</taxon>
        <taxon>Dikarya</taxon>
        <taxon>Basidiomycota</taxon>
        <taxon>Agaricomycotina</taxon>
        <taxon>Agaricomycetes</taxon>
        <taxon>Agaricomycetidae</taxon>
        <taxon>Atheliales</taxon>
        <taxon>Atheliaceae</taxon>
        <taxon>Piloderma</taxon>
    </lineage>
</organism>
<sequence length="90" mass="10402">MVVADGTDYAVRGHVDSMGHAYMLHRKINCDYGYLPMNCGYSRISFHIDDQPYSHLQYKNHISILSPAYRSQFPVQTAHRCEISPRRISI</sequence>
<feature type="non-terminal residue" evidence="1">
    <location>
        <position position="90"/>
    </location>
</feature>
<dbReference type="EMBL" id="KN833042">
    <property type="protein sequence ID" value="KIM75771.1"/>
    <property type="molecule type" value="Genomic_DNA"/>
</dbReference>
<accession>A0A0C3F7F2</accession>
<evidence type="ECO:0000313" key="2">
    <source>
        <dbReference type="Proteomes" id="UP000054166"/>
    </source>
</evidence>
<name>A0A0C3F7F2_PILCF</name>
<keyword evidence="2" id="KW-1185">Reference proteome</keyword>
<reference evidence="1 2" key="1">
    <citation type="submission" date="2014-04" db="EMBL/GenBank/DDBJ databases">
        <authorList>
            <consortium name="DOE Joint Genome Institute"/>
            <person name="Kuo A."/>
            <person name="Tarkka M."/>
            <person name="Buscot F."/>
            <person name="Kohler A."/>
            <person name="Nagy L.G."/>
            <person name="Floudas D."/>
            <person name="Copeland A."/>
            <person name="Barry K.W."/>
            <person name="Cichocki N."/>
            <person name="Veneault-Fourrey C."/>
            <person name="LaButti K."/>
            <person name="Lindquist E.A."/>
            <person name="Lipzen A."/>
            <person name="Lundell T."/>
            <person name="Morin E."/>
            <person name="Murat C."/>
            <person name="Sun H."/>
            <person name="Tunlid A."/>
            <person name="Henrissat B."/>
            <person name="Grigoriev I.V."/>
            <person name="Hibbett D.S."/>
            <person name="Martin F."/>
            <person name="Nordberg H.P."/>
            <person name="Cantor M.N."/>
            <person name="Hua S.X."/>
        </authorList>
    </citation>
    <scope>NUCLEOTIDE SEQUENCE [LARGE SCALE GENOMIC DNA]</scope>
    <source>
        <strain evidence="1 2">F 1598</strain>
    </source>
</reference>